<evidence type="ECO:0000313" key="4">
    <source>
        <dbReference type="Proteomes" id="UP000707731"/>
    </source>
</evidence>
<name>A0ABS0D9X4_9NOCA</name>
<proteinExistence type="predicted"/>
<feature type="domain" description="DUF5652" evidence="2">
    <location>
        <begin position="11"/>
        <end position="76"/>
    </location>
</feature>
<protein>
    <submittedName>
        <fullName evidence="3">PLDc_N domain-containing protein</fullName>
    </submittedName>
</protein>
<accession>A0ABS0D9X4</accession>
<keyword evidence="4" id="KW-1185">Reference proteome</keyword>
<organism evidence="3 4">
    <name type="scientific">Nocardia higoensis</name>
    <dbReference type="NCBI Taxonomy" id="228599"/>
    <lineage>
        <taxon>Bacteria</taxon>
        <taxon>Bacillati</taxon>
        <taxon>Actinomycetota</taxon>
        <taxon>Actinomycetes</taxon>
        <taxon>Mycobacteriales</taxon>
        <taxon>Nocardiaceae</taxon>
        <taxon>Nocardia</taxon>
    </lineage>
</organism>
<evidence type="ECO:0000313" key="3">
    <source>
        <dbReference type="EMBL" id="MBF6355270.1"/>
    </source>
</evidence>
<dbReference type="InterPro" id="IPR043712">
    <property type="entry name" value="DUF5652"/>
</dbReference>
<keyword evidence="1" id="KW-0472">Membrane</keyword>
<reference evidence="3 4" key="1">
    <citation type="submission" date="2020-10" db="EMBL/GenBank/DDBJ databases">
        <title>Identification of Nocardia species via Next-generation sequencing and recognition of intraspecies genetic diversity.</title>
        <authorList>
            <person name="Li P."/>
            <person name="Li P."/>
            <person name="Lu B."/>
        </authorList>
    </citation>
    <scope>NUCLEOTIDE SEQUENCE [LARGE SCALE GENOMIC DNA]</scope>
    <source>
        <strain evidence="3 4">BJ06-0143</strain>
    </source>
</reference>
<evidence type="ECO:0000256" key="1">
    <source>
        <dbReference type="SAM" id="Phobius"/>
    </source>
</evidence>
<dbReference type="Pfam" id="PF18893">
    <property type="entry name" value="DUF5652"/>
    <property type="match status" value="1"/>
</dbReference>
<comment type="caution">
    <text evidence="3">The sequence shown here is derived from an EMBL/GenBank/DDBJ whole genome shotgun (WGS) entry which is preliminary data.</text>
</comment>
<gene>
    <name evidence="3" type="ORF">IU449_12070</name>
</gene>
<evidence type="ECO:0000259" key="2">
    <source>
        <dbReference type="Pfam" id="PF18893"/>
    </source>
</evidence>
<dbReference type="Proteomes" id="UP000707731">
    <property type="component" value="Unassembled WGS sequence"/>
</dbReference>
<sequence>MAKRKWKDLSVRSRRLIVVTTVLEGILKIAALVDLARRPATEIRGSKRAWATAVLLVNSVGAVPLAYFLFGRRRARRA</sequence>
<dbReference type="RefSeq" id="WP_195001887.1">
    <property type="nucleotide sequence ID" value="NZ_JADLQN010000001.1"/>
</dbReference>
<dbReference type="EMBL" id="JADLQN010000001">
    <property type="protein sequence ID" value="MBF6355270.1"/>
    <property type="molecule type" value="Genomic_DNA"/>
</dbReference>
<keyword evidence="1" id="KW-1133">Transmembrane helix</keyword>
<keyword evidence="1" id="KW-0812">Transmembrane</keyword>
<feature type="transmembrane region" description="Helical" evidence="1">
    <location>
        <begin position="49"/>
        <end position="70"/>
    </location>
</feature>
<feature type="transmembrane region" description="Helical" evidence="1">
    <location>
        <begin position="16"/>
        <end position="37"/>
    </location>
</feature>